<evidence type="ECO:0000256" key="1">
    <source>
        <dbReference type="ARBA" id="ARBA00005015"/>
    </source>
</evidence>
<comment type="subcellular location">
    <subcellularLocation>
        <location evidence="13">Cytoplasm</location>
    </subcellularLocation>
</comment>
<evidence type="ECO:0000256" key="3">
    <source>
        <dbReference type="ARBA" id="ARBA00012078"/>
    </source>
</evidence>
<evidence type="ECO:0000256" key="10">
    <source>
        <dbReference type="ARBA" id="ARBA00022840"/>
    </source>
</evidence>
<dbReference type="AlphaFoldDB" id="D2NU11"/>
<keyword evidence="8 13" id="KW-0547">Nucleotide-binding</keyword>
<protein>
    <recommendedName>
        <fullName evidence="4 13">Homoserine kinase</fullName>
        <shortName evidence="13">HK</shortName>
        <shortName evidence="13">HSK</shortName>
        <ecNumber evidence="3 13">2.7.1.39</ecNumber>
    </recommendedName>
</protein>
<name>D2NU11_ROTMD</name>
<dbReference type="HAMAP" id="MF_00384">
    <property type="entry name" value="Homoser_kinase"/>
    <property type="match status" value="1"/>
</dbReference>
<feature type="binding site" evidence="13">
    <location>
        <begin position="136"/>
        <end position="146"/>
    </location>
    <ligand>
        <name>ATP</name>
        <dbReference type="ChEBI" id="CHEBI:30616"/>
    </ligand>
</feature>
<evidence type="ECO:0000256" key="9">
    <source>
        <dbReference type="ARBA" id="ARBA00022777"/>
    </source>
</evidence>
<dbReference type="HOGENOM" id="CLU_041243_0_1_11"/>
<organism evidence="16 17">
    <name type="scientific">Rothia mucilaginosa (strain DY-18)</name>
    <name type="common">Stomatococcus mucilaginosus</name>
    <dbReference type="NCBI Taxonomy" id="680646"/>
    <lineage>
        <taxon>Bacteria</taxon>
        <taxon>Bacillati</taxon>
        <taxon>Actinomycetota</taxon>
        <taxon>Actinomycetes</taxon>
        <taxon>Micrococcales</taxon>
        <taxon>Micrococcaceae</taxon>
        <taxon>Rothia</taxon>
    </lineage>
</organism>
<evidence type="ECO:0000256" key="5">
    <source>
        <dbReference type="ARBA" id="ARBA00022605"/>
    </source>
</evidence>
<dbReference type="PANTHER" id="PTHR20861">
    <property type="entry name" value="HOMOSERINE/4-DIPHOSPHOCYTIDYL-2-C-METHYL-D-ERYTHRITOL KINASE"/>
    <property type="match status" value="1"/>
</dbReference>
<dbReference type="InterPro" id="IPR013750">
    <property type="entry name" value="GHMP_kinase_C_dom"/>
</dbReference>
<keyword evidence="6 13" id="KW-0808">Transferase</keyword>
<dbReference type="InterPro" id="IPR020568">
    <property type="entry name" value="Ribosomal_Su5_D2-typ_SF"/>
</dbReference>
<evidence type="ECO:0000256" key="12">
    <source>
        <dbReference type="ARBA" id="ARBA00049954"/>
    </source>
</evidence>
<keyword evidence="5 13" id="KW-0028">Amino-acid biosynthesis</keyword>
<reference evidence="16 17" key="3">
    <citation type="journal article" date="2010" name="Sequencing">
        <title>Complete Genome Sequence of Rothia mucilaginosa DY-18: A Clinical Isolate with Dense Meshwork-Like Structures from a Persistent Apical Periodontitis Lesion.</title>
        <authorList>
            <person name="Yamane K."/>
            <person name="Nambu T."/>
            <person name="Yamanaka T."/>
            <person name="Mashimo C."/>
            <person name="Sugimori C."/>
            <person name="Leung K.-P."/>
            <person name="Fukushima H."/>
        </authorList>
    </citation>
    <scope>NUCLEOTIDE SEQUENCE [LARGE SCALE GENOMIC DNA]</scope>
    <source>
        <strain evidence="16 17">DY-18</strain>
    </source>
</reference>
<evidence type="ECO:0000256" key="11">
    <source>
        <dbReference type="ARBA" id="ARBA00049375"/>
    </source>
</evidence>
<dbReference type="InterPro" id="IPR036554">
    <property type="entry name" value="GHMP_kinase_C_sf"/>
</dbReference>
<dbReference type="EC" id="2.7.1.39" evidence="3 13"/>
<evidence type="ECO:0000313" key="16">
    <source>
        <dbReference type="EMBL" id="BAI65137.1"/>
    </source>
</evidence>
<dbReference type="GO" id="GO:0004413">
    <property type="term" value="F:homoserine kinase activity"/>
    <property type="evidence" value="ECO:0007669"/>
    <property type="project" value="UniProtKB-UniRule"/>
</dbReference>
<dbReference type="Proteomes" id="UP000001883">
    <property type="component" value="Chromosome"/>
</dbReference>
<keyword evidence="9 13" id="KW-0418">Kinase</keyword>
<dbReference type="NCBIfam" id="TIGR00191">
    <property type="entry name" value="thrB"/>
    <property type="match status" value="1"/>
</dbReference>
<evidence type="ECO:0000313" key="17">
    <source>
        <dbReference type="Proteomes" id="UP000001883"/>
    </source>
</evidence>
<comment type="pathway">
    <text evidence="1 13">Amino-acid biosynthesis; L-threonine biosynthesis; L-threonine from L-aspartate: step 4/5.</text>
</comment>
<comment type="similarity">
    <text evidence="2 13">Belongs to the GHMP kinase family. Homoserine kinase subfamily.</text>
</comment>
<evidence type="ECO:0000256" key="4">
    <source>
        <dbReference type="ARBA" id="ARBA00017858"/>
    </source>
</evidence>
<proteinExistence type="inferred from homology"/>
<dbReference type="SUPFAM" id="SSF54211">
    <property type="entry name" value="Ribosomal protein S5 domain 2-like"/>
    <property type="match status" value="1"/>
</dbReference>
<gene>
    <name evidence="13" type="primary">thrB</name>
    <name evidence="16" type="ordered locus">RMDY18_13050</name>
</gene>
<feature type="domain" description="GHMP kinase C-terminal" evidence="15">
    <location>
        <begin position="250"/>
        <end position="325"/>
    </location>
</feature>
<dbReference type="UniPathway" id="UPA00050">
    <property type="reaction ID" value="UER00064"/>
</dbReference>
<evidence type="ECO:0000256" key="13">
    <source>
        <dbReference type="HAMAP-Rule" id="MF_00384"/>
    </source>
</evidence>
<evidence type="ECO:0000256" key="2">
    <source>
        <dbReference type="ARBA" id="ARBA00007370"/>
    </source>
</evidence>
<keyword evidence="7 13" id="KW-0791">Threonine biosynthesis</keyword>
<dbReference type="InterPro" id="IPR006203">
    <property type="entry name" value="GHMP_knse_ATP-bd_CS"/>
</dbReference>
<evidence type="ECO:0000259" key="14">
    <source>
        <dbReference type="Pfam" id="PF00288"/>
    </source>
</evidence>
<dbReference type="STRING" id="680646.RMDY18_13050"/>
<dbReference type="InterPro" id="IPR000870">
    <property type="entry name" value="Homoserine_kinase"/>
</dbReference>
<keyword evidence="10 13" id="KW-0067">ATP-binding</keyword>
<keyword evidence="17" id="KW-1185">Reference proteome</keyword>
<keyword evidence="13" id="KW-0963">Cytoplasm</keyword>
<sequence>MCTPSRVCGAGCTCMTAPFCIFHLFTHYVTDREVLLMSSLHISDIPVGASVKVRVPATSANLGPGYDSMGLGLGFYDELVVERIESGLEFELSGEGSADVPRDESHLVLQAMKAGFAAAGLDELPPVKLIADNKIPHSRGMGSSASAIVAGVAAASGLLPEEYRLSREQMLQVASDMEGHPDNVAPAIYGNLSVSWGEMGNWKTLIIPVHPDVHPVVAVPDYEVSTKLARSLIPEEMPHVEAVANSARAALLVRTLSDAPEYLMDATVDYLHQGYRVTAMEPSAVLVAYLRSQGFAAVISGAGPTVLTFAHGDEQVRQVQEAIAEFEATHPGSAIADRRLNWRVLPLEIDTEGVIVTQ</sequence>
<comment type="catalytic activity">
    <reaction evidence="11 13">
        <text>L-homoserine + ATP = O-phospho-L-homoserine + ADP + H(+)</text>
        <dbReference type="Rhea" id="RHEA:13985"/>
        <dbReference type="ChEBI" id="CHEBI:15378"/>
        <dbReference type="ChEBI" id="CHEBI:30616"/>
        <dbReference type="ChEBI" id="CHEBI:57476"/>
        <dbReference type="ChEBI" id="CHEBI:57590"/>
        <dbReference type="ChEBI" id="CHEBI:456216"/>
        <dbReference type="EC" id="2.7.1.39"/>
    </reaction>
</comment>
<reference evidence="17" key="1">
    <citation type="submission" date="2009-07" db="EMBL/GenBank/DDBJ databases">
        <title>Complete genome sequence of Rothia mucilaginosa DJ.</title>
        <authorList>
            <person name="Yamane K."/>
            <person name="Nambu T."/>
            <person name="Mashimo C."/>
            <person name="Sugimori C."/>
            <person name="Yamanaka T."/>
            <person name="Leung K."/>
            <person name="Fukushima H."/>
        </authorList>
    </citation>
    <scope>NUCLEOTIDE SEQUENCE [LARGE SCALE GENOMIC DNA]</scope>
    <source>
        <strain evidence="17">DY-18</strain>
    </source>
</reference>
<dbReference type="GO" id="GO:0009088">
    <property type="term" value="P:threonine biosynthetic process"/>
    <property type="evidence" value="ECO:0007669"/>
    <property type="project" value="UniProtKB-UniRule"/>
</dbReference>
<dbReference type="KEGG" id="rmu:RMDY18_13050"/>
<comment type="function">
    <text evidence="12 13">Catalyzes the ATP-dependent phosphorylation of L-homoserine to L-homoserine phosphate.</text>
</comment>
<evidence type="ECO:0000256" key="8">
    <source>
        <dbReference type="ARBA" id="ARBA00022741"/>
    </source>
</evidence>
<dbReference type="EMBL" id="AP011540">
    <property type="protein sequence ID" value="BAI65137.1"/>
    <property type="molecule type" value="Genomic_DNA"/>
</dbReference>
<dbReference type="Gene3D" id="3.30.70.890">
    <property type="entry name" value="GHMP kinase, C-terminal domain"/>
    <property type="match status" value="1"/>
</dbReference>
<dbReference type="PROSITE" id="PS00627">
    <property type="entry name" value="GHMP_KINASES_ATP"/>
    <property type="match status" value="1"/>
</dbReference>
<dbReference type="Pfam" id="PF00288">
    <property type="entry name" value="GHMP_kinases_N"/>
    <property type="match status" value="1"/>
</dbReference>
<dbReference type="SUPFAM" id="SSF55060">
    <property type="entry name" value="GHMP Kinase, C-terminal domain"/>
    <property type="match status" value="1"/>
</dbReference>
<reference evidence="16 17" key="2">
    <citation type="journal article" date="2010" name="J Osaka Dent Univ">
        <title>Isolation and identification of Rothia mucilaginosa from persistent apical periodontitis lesions.</title>
        <authorList>
            <person name="Yamane K."/>
            <person name="Yoshida M."/>
            <person name="Fujihira T."/>
            <person name="Baba T."/>
            <person name="Tsuji N."/>
            <person name="Hayashi H."/>
            <person name="Sugimori C."/>
            <person name="Yamanaka T."/>
            <person name="Mashimo C."/>
            <person name="Nambu T."/>
            <person name="Kawai H."/>
            <person name="Fukushima H."/>
        </authorList>
    </citation>
    <scope>NUCLEOTIDE SEQUENCE [LARGE SCALE GENOMIC DNA]</scope>
    <source>
        <strain evidence="16 17">DY-18</strain>
    </source>
</reference>
<dbReference type="PRINTS" id="PR00958">
    <property type="entry name" value="HOMSERKINASE"/>
</dbReference>
<dbReference type="InterPro" id="IPR006204">
    <property type="entry name" value="GHMP_kinase_N_dom"/>
</dbReference>
<accession>D2NU11</accession>
<dbReference type="InterPro" id="IPR014721">
    <property type="entry name" value="Ribsml_uS5_D2-typ_fold_subgr"/>
</dbReference>
<feature type="domain" description="GHMP kinase N-terminal" evidence="14">
    <location>
        <begin position="107"/>
        <end position="190"/>
    </location>
</feature>
<dbReference type="GO" id="GO:0005524">
    <property type="term" value="F:ATP binding"/>
    <property type="evidence" value="ECO:0007669"/>
    <property type="project" value="UniProtKB-UniRule"/>
</dbReference>
<evidence type="ECO:0000259" key="15">
    <source>
        <dbReference type="Pfam" id="PF08544"/>
    </source>
</evidence>
<dbReference type="Pfam" id="PF08544">
    <property type="entry name" value="GHMP_kinases_C"/>
    <property type="match status" value="1"/>
</dbReference>
<evidence type="ECO:0000256" key="6">
    <source>
        <dbReference type="ARBA" id="ARBA00022679"/>
    </source>
</evidence>
<evidence type="ECO:0000256" key="7">
    <source>
        <dbReference type="ARBA" id="ARBA00022697"/>
    </source>
</evidence>
<dbReference type="eggNOG" id="COG0083">
    <property type="taxonomic scope" value="Bacteria"/>
</dbReference>
<dbReference type="GO" id="GO:0005737">
    <property type="term" value="C:cytoplasm"/>
    <property type="evidence" value="ECO:0007669"/>
    <property type="project" value="UniProtKB-SubCell"/>
</dbReference>
<dbReference type="Gene3D" id="3.30.230.10">
    <property type="match status" value="1"/>
</dbReference>
<dbReference type="PANTHER" id="PTHR20861:SF1">
    <property type="entry name" value="HOMOSERINE KINASE"/>
    <property type="match status" value="1"/>
</dbReference>